<protein>
    <submittedName>
        <fullName evidence="4">Spore germination protein</fullName>
    </submittedName>
</protein>
<sequence>MQELEQVSSSLEENKAFFQEKFKNAMDFMLRELELSGTKAALIALDGLVSKQVITLSILNPLLSHAAEMPGNDGPEKMKFIEEHVLGSMEQKHEADIDNLLVALMSGFALLFLDGCPDALIFGVQGFATRGPEEPQNEVMQRGAKDGFTESYQNNMAMIRRRMKSTSLKFEKAEAGSQSRTPLALCYLEGVASEAILRRVRKAIQNCDLKTTLGAGYLSAYLEKKTGIFSSVGLTERPDVVCGKIEEGRIAILVEGTPSVLLVPFLFVENFQTLDDYLTRPFYGTFIRWLKYLAFFLSAFLPGLYVAITTHHPELLPETLLLKIAETQAQTPFPVMLESLLLYFMYEVMREAGLRAPRGLSTTVSIVGGLVIGDTAVSAGLVSAPSLLVIALTAIAGYAIPRLYEPLALLRLAFIVVGNFLGVWGVMIGLVFVVMNLCGESEFGVPLLSPIAPFRGGLVLRDVLARENWKKLSRKDAKVQDMPGSREIGE</sequence>
<dbReference type="InterPro" id="IPR004995">
    <property type="entry name" value="Spore_Ger"/>
</dbReference>
<dbReference type="Proteomes" id="UP001524473">
    <property type="component" value="Unassembled WGS sequence"/>
</dbReference>
<name>A0ABT1RZJ6_9FIRM</name>
<evidence type="ECO:0000313" key="4">
    <source>
        <dbReference type="EMBL" id="MCQ4840111.1"/>
    </source>
</evidence>
<dbReference type="PIRSF" id="PIRSF005690">
    <property type="entry name" value="GerBA"/>
    <property type="match status" value="1"/>
</dbReference>
<comment type="caution">
    <text evidence="4">The sequence shown here is derived from an EMBL/GenBank/DDBJ whole genome shotgun (WGS) entry which is preliminary data.</text>
</comment>
<keyword evidence="2 3" id="KW-0472">Membrane</keyword>
<dbReference type="RefSeq" id="WP_187127770.1">
    <property type="nucleotide sequence ID" value="NZ_CABKVV010000014.1"/>
</dbReference>
<reference evidence="4 5" key="1">
    <citation type="submission" date="2022-06" db="EMBL/GenBank/DDBJ databases">
        <title>Isolation of gut microbiota from human fecal samples.</title>
        <authorList>
            <person name="Pamer E.G."/>
            <person name="Barat B."/>
            <person name="Waligurski E."/>
            <person name="Medina S."/>
            <person name="Paddock L."/>
            <person name="Mostad J."/>
        </authorList>
    </citation>
    <scope>NUCLEOTIDE SEQUENCE [LARGE SCALE GENOMIC DNA]</scope>
    <source>
        <strain evidence="4 5">DFI.9.73</strain>
    </source>
</reference>
<feature type="transmembrane region" description="Helical" evidence="3">
    <location>
        <begin position="289"/>
        <end position="308"/>
    </location>
</feature>
<feature type="transmembrane region" description="Helical" evidence="3">
    <location>
        <begin position="382"/>
        <end position="400"/>
    </location>
</feature>
<keyword evidence="3" id="KW-1133">Transmembrane helix</keyword>
<evidence type="ECO:0000256" key="1">
    <source>
        <dbReference type="ARBA" id="ARBA00005278"/>
    </source>
</evidence>
<keyword evidence="3" id="KW-0812">Transmembrane</keyword>
<accession>A0ABT1RZJ6</accession>
<comment type="similarity">
    <text evidence="1">Belongs to the GerABKA family.</text>
</comment>
<feature type="transmembrane region" description="Helical" evidence="3">
    <location>
        <begin position="412"/>
        <end position="437"/>
    </location>
</feature>
<dbReference type="GeneID" id="90533791"/>
<dbReference type="Pfam" id="PF03323">
    <property type="entry name" value="GerA"/>
    <property type="match status" value="1"/>
</dbReference>
<gene>
    <name evidence="4" type="ORF">NE695_09310</name>
</gene>
<proteinExistence type="inferred from homology"/>
<evidence type="ECO:0000256" key="3">
    <source>
        <dbReference type="SAM" id="Phobius"/>
    </source>
</evidence>
<organism evidence="4 5">
    <name type="scientific">Neglectibacter timonensis</name>
    <dbReference type="NCBI Taxonomy" id="1776382"/>
    <lineage>
        <taxon>Bacteria</taxon>
        <taxon>Bacillati</taxon>
        <taxon>Bacillota</taxon>
        <taxon>Clostridia</taxon>
        <taxon>Eubacteriales</taxon>
        <taxon>Oscillospiraceae</taxon>
        <taxon>Neglectibacter</taxon>
    </lineage>
</organism>
<keyword evidence="5" id="KW-1185">Reference proteome</keyword>
<dbReference type="PANTHER" id="PTHR22550:SF5">
    <property type="entry name" value="LEUCINE ZIPPER PROTEIN 4"/>
    <property type="match status" value="1"/>
</dbReference>
<evidence type="ECO:0000313" key="5">
    <source>
        <dbReference type="Proteomes" id="UP001524473"/>
    </source>
</evidence>
<dbReference type="InterPro" id="IPR050768">
    <property type="entry name" value="UPF0353/GerABKA_families"/>
</dbReference>
<dbReference type="PANTHER" id="PTHR22550">
    <property type="entry name" value="SPORE GERMINATION PROTEIN"/>
    <property type="match status" value="1"/>
</dbReference>
<evidence type="ECO:0000256" key="2">
    <source>
        <dbReference type="ARBA" id="ARBA00023136"/>
    </source>
</evidence>
<dbReference type="EMBL" id="JANFZH010000019">
    <property type="protein sequence ID" value="MCQ4840111.1"/>
    <property type="molecule type" value="Genomic_DNA"/>
</dbReference>